<proteinExistence type="predicted"/>
<feature type="domain" description="SH3b" evidence="3">
    <location>
        <begin position="369"/>
        <end position="420"/>
    </location>
</feature>
<dbReference type="InterPro" id="IPR003646">
    <property type="entry name" value="SH3-like_bac-type"/>
</dbReference>
<protein>
    <recommendedName>
        <fullName evidence="3">SH3b domain-containing protein</fullName>
    </recommendedName>
</protein>
<dbReference type="EMBL" id="CADCWG010000244">
    <property type="protein sequence ID" value="CAA9570128.1"/>
    <property type="molecule type" value="Genomic_DNA"/>
</dbReference>
<keyword evidence="2" id="KW-0812">Transmembrane</keyword>
<feature type="compositionally biased region" description="Gly residues" evidence="1">
    <location>
        <begin position="176"/>
        <end position="194"/>
    </location>
</feature>
<keyword evidence="2" id="KW-1133">Transmembrane helix</keyword>
<gene>
    <name evidence="4" type="ORF">AVDCRST_MAG49-3518</name>
</gene>
<evidence type="ECO:0000256" key="2">
    <source>
        <dbReference type="SAM" id="Phobius"/>
    </source>
</evidence>
<organism evidence="4">
    <name type="scientific">uncultured Thermomicrobiales bacterium</name>
    <dbReference type="NCBI Taxonomy" id="1645740"/>
    <lineage>
        <taxon>Bacteria</taxon>
        <taxon>Pseudomonadati</taxon>
        <taxon>Thermomicrobiota</taxon>
        <taxon>Thermomicrobia</taxon>
        <taxon>Thermomicrobiales</taxon>
        <taxon>environmental samples</taxon>
    </lineage>
</organism>
<dbReference type="Gene3D" id="2.30.30.40">
    <property type="entry name" value="SH3 Domains"/>
    <property type="match status" value="1"/>
</dbReference>
<keyword evidence="2" id="KW-0472">Membrane</keyword>
<feature type="region of interest" description="Disordered" evidence="1">
    <location>
        <begin position="295"/>
        <end position="352"/>
    </location>
</feature>
<dbReference type="Pfam" id="PF08239">
    <property type="entry name" value="SH3_3"/>
    <property type="match status" value="1"/>
</dbReference>
<evidence type="ECO:0000313" key="4">
    <source>
        <dbReference type="EMBL" id="CAA9570128.1"/>
    </source>
</evidence>
<feature type="compositionally biased region" description="Low complexity" evidence="1">
    <location>
        <begin position="305"/>
        <end position="339"/>
    </location>
</feature>
<sequence length="429" mass="43918">MTGRKCSTCTHYEPSPLRRRGWCRNPRLFSPQQSHLVDQDELGCGSGTGSYWEPLEPEPTARASVALPAATIAATTKGTSPTVTAPRHVPDGDRDPAGMETTELDPAAHGVAGQAQGRHRRGGRWSLPRPTVRRLLPAGPSLVGAGSMLATSGGPGSGYGQPAGSGGRSERPARAGAGGVSGSGGTFGPRGGRGAGDDFDDEGDQVQYVPARSAGRPAGQERTVSYQPEERYWTDYLRIALPVVGLLLLLGLFVFWTQGLIGDDSDEEPTAPVAGEVIVQPTVPPVASPTIVITPQAGTQPAGNQAAVVPTPTGAAAGAGQETATEAPAAEETPPADTAAADEDPDAGETGVEGEFVEGDAVVVSNPEGANLRDDTSSDATLVRELAEGDALTILGGPTESSGGLSWYRVSDDQGNEGYVVDTAIDAAP</sequence>
<feature type="region of interest" description="Disordered" evidence="1">
    <location>
        <begin position="76"/>
        <end position="95"/>
    </location>
</feature>
<feature type="compositionally biased region" description="Gly residues" evidence="1">
    <location>
        <begin position="153"/>
        <end position="167"/>
    </location>
</feature>
<accession>A0A6J4V656</accession>
<feature type="region of interest" description="Disordered" evidence="1">
    <location>
        <begin position="146"/>
        <end position="203"/>
    </location>
</feature>
<evidence type="ECO:0000256" key="1">
    <source>
        <dbReference type="SAM" id="MobiDB-lite"/>
    </source>
</evidence>
<reference evidence="4" key="1">
    <citation type="submission" date="2020-02" db="EMBL/GenBank/DDBJ databases">
        <authorList>
            <person name="Meier V. D."/>
        </authorList>
    </citation>
    <scope>NUCLEOTIDE SEQUENCE</scope>
    <source>
        <strain evidence="4">AVDCRST_MAG49</strain>
    </source>
</reference>
<feature type="transmembrane region" description="Helical" evidence="2">
    <location>
        <begin position="236"/>
        <end position="256"/>
    </location>
</feature>
<feature type="region of interest" description="Disordered" evidence="1">
    <location>
        <begin position="109"/>
        <end position="131"/>
    </location>
</feature>
<name>A0A6J4V656_9BACT</name>
<evidence type="ECO:0000259" key="3">
    <source>
        <dbReference type="Pfam" id="PF08239"/>
    </source>
</evidence>
<dbReference type="AlphaFoldDB" id="A0A6J4V656"/>